<evidence type="ECO:0000313" key="12">
    <source>
        <dbReference type="Proteomes" id="UP000094336"/>
    </source>
</evidence>
<evidence type="ECO:0000259" key="10">
    <source>
        <dbReference type="Pfam" id="PF22379"/>
    </source>
</evidence>
<dbReference type="Pfam" id="PF09329">
    <property type="entry name" value="zf-primase"/>
    <property type="match status" value="1"/>
</dbReference>
<sequence length="515" mass="57846">MAPVAYASPNPPSQPSKAIPSSTTSFASDLQGSRDARRAEETYQENLTRDRVFSFFDTALETITLTVSEKDKYSGAQLSQRFLAAAQVDELMTGKKCMRLDKLLAKVAPPLFQPPQYTNWVLFAIVTAKSEPKHAAENKGKYMRLTLSDFYSTVELMLFGKAFDKFWKTLVGNVVAILNPDIWPYKRTDSGYKLFNLSIKDDLNCLIEIGRARDFGTCPSVKRDGAVCAAPINRAKELHCHFHVELSFRKTTGKRMEFNSAVSMFGPGSTVNGTRHQDQVYMGGNATKGFKGKLVTDPYAPKVDKYDGNMMYFSNRHAGKAFFDDEYQNPKILGDMAAMRRTRKDATDEVALRRKLAKIKGGSSLVNSLEEDEQTREAKSKVAQTAFNPHVLNKIGFNPTRRLYESANHHLDTSKSDISKELDMLRAMSDTKQRKLTATKSDRVMKKKAWEANISKLKDYTNRAHLKGKYGDDFGDVDFSDVSESDSEIEIDFGGNAKFEEYQKVIGKESPSKVN</sequence>
<keyword evidence="4" id="KW-0479">Metal-binding</keyword>
<name>A0A1E3QHF4_9ASCO</name>
<gene>
    <name evidence="11" type="ORF">BABINDRAFT_42162</name>
</gene>
<dbReference type="OrthoDB" id="273123at2759"/>
<evidence type="ECO:0000256" key="7">
    <source>
        <dbReference type="ARBA" id="ARBA00023242"/>
    </source>
</evidence>
<evidence type="ECO:0000256" key="4">
    <source>
        <dbReference type="ARBA" id="ARBA00022723"/>
    </source>
</evidence>
<dbReference type="InterPro" id="IPR055065">
    <property type="entry name" value="OB_MCM10"/>
</dbReference>
<feature type="region of interest" description="Disordered" evidence="8">
    <location>
        <begin position="1"/>
        <end position="43"/>
    </location>
</feature>
<dbReference type="InterPro" id="IPR012340">
    <property type="entry name" value="NA-bd_OB-fold"/>
</dbReference>
<dbReference type="Gene3D" id="2.40.50.140">
    <property type="entry name" value="Nucleic acid-binding proteins"/>
    <property type="match status" value="1"/>
</dbReference>
<proteinExistence type="inferred from homology"/>
<evidence type="ECO:0000256" key="2">
    <source>
        <dbReference type="ARBA" id="ARBA00009679"/>
    </source>
</evidence>
<feature type="compositionally biased region" description="Polar residues" evidence="8">
    <location>
        <begin position="15"/>
        <end position="31"/>
    </location>
</feature>
<dbReference type="InterPro" id="IPR015408">
    <property type="entry name" value="Znf_Mcm10/DnaG"/>
</dbReference>
<feature type="domain" description="Zinc finger Mcm10/DnaG-type" evidence="9">
    <location>
        <begin position="210"/>
        <end position="255"/>
    </location>
</feature>
<accession>A0A1E3QHF4</accession>
<dbReference type="STRING" id="984486.A0A1E3QHF4"/>
<keyword evidence="3" id="KW-0235">DNA replication</keyword>
<dbReference type="GO" id="GO:0043596">
    <property type="term" value="C:nuclear replication fork"/>
    <property type="evidence" value="ECO:0007669"/>
    <property type="project" value="TreeGrafter"/>
</dbReference>
<feature type="compositionally biased region" description="Basic and acidic residues" evidence="8">
    <location>
        <begin position="32"/>
        <end position="43"/>
    </location>
</feature>
<evidence type="ECO:0000256" key="1">
    <source>
        <dbReference type="ARBA" id="ARBA00004123"/>
    </source>
</evidence>
<dbReference type="Pfam" id="PF22379">
    <property type="entry name" value="OB_MCM10"/>
    <property type="match status" value="1"/>
</dbReference>
<protein>
    <submittedName>
        <fullName evidence="11">Uncharacterized protein</fullName>
    </submittedName>
</protein>
<dbReference type="Proteomes" id="UP000094336">
    <property type="component" value="Unassembled WGS sequence"/>
</dbReference>
<keyword evidence="7" id="KW-0539">Nucleus</keyword>
<keyword evidence="12" id="KW-1185">Reference proteome</keyword>
<keyword evidence="5" id="KW-0863">Zinc-finger</keyword>
<evidence type="ECO:0000256" key="8">
    <source>
        <dbReference type="SAM" id="MobiDB-lite"/>
    </source>
</evidence>
<dbReference type="GO" id="GO:0003688">
    <property type="term" value="F:DNA replication origin binding"/>
    <property type="evidence" value="ECO:0007669"/>
    <property type="project" value="TreeGrafter"/>
</dbReference>
<dbReference type="EMBL" id="KV454443">
    <property type="protein sequence ID" value="ODQ77125.1"/>
    <property type="molecule type" value="Genomic_DNA"/>
</dbReference>
<comment type="subcellular location">
    <subcellularLocation>
        <location evidence="1">Nucleus</location>
    </subcellularLocation>
</comment>
<organism evidence="11 12">
    <name type="scientific">Babjeviella inositovora NRRL Y-12698</name>
    <dbReference type="NCBI Taxonomy" id="984486"/>
    <lineage>
        <taxon>Eukaryota</taxon>
        <taxon>Fungi</taxon>
        <taxon>Dikarya</taxon>
        <taxon>Ascomycota</taxon>
        <taxon>Saccharomycotina</taxon>
        <taxon>Pichiomycetes</taxon>
        <taxon>Serinales incertae sedis</taxon>
        <taxon>Babjeviella</taxon>
    </lineage>
</organism>
<dbReference type="GO" id="GO:0003697">
    <property type="term" value="F:single-stranded DNA binding"/>
    <property type="evidence" value="ECO:0007669"/>
    <property type="project" value="InterPro"/>
</dbReference>
<dbReference type="GO" id="GO:0006270">
    <property type="term" value="P:DNA replication initiation"/>
    <property type="evidence" value="ECO:0007669"/>
    <property type="project" value="InterPro"/>
</dbReference>
<dbReference type="AlphaFoldDB" id="A0A1E3QHF4"/>
<evidence type="ECO:0000256" key="6">
    <source>
        <dbReference type="ARBA" id="ARBA00022833"/>
    </source>
</evidence>
<dbReference type="SUPFAM" id="SSF50249">
    <property type="entry name" value="Nucleic acid-binding proteins"/>
    <property type="match status" value="1"/>
</dbReference>
<evidence type="ECO:0000256" key="3">
    <source>
        <dbReference type="ARBA" id="ARBA00022705"/>
    </source>
</evidence>
<comment type="similarity">
    <text evidence="2">Belongs to the MCM10 family.</text>
</comment>
<feature type="domain" description="MCM10 OB-fold" evidence="10">
    <location>
        <begin position="72"/>
        <end position="200"/>
    </location>
</feature>
<evidence type="ECO:0000313" key="11">
    <source>
        <dbReference type="EMBL" id="ODQ77125.1"/>
    </source>
</evidence>
<dbReference type="GO" id="GO:0008270">
    <property type="term" value="F:zinc ion binding"/>
    <property type="evidence" value="ECO:0007669"/>
    <property type="project" value="UniProtKB-KW"/>
</dbReference>
<evidence type="ECO:0000259" key="9">
    <source>
        <dbReference type="Pfam" id="PF09329"/>
    </source>
</evidence>
<dbReference type="InterPro" id="IPR040184">
    <property type="entry name" value="Mcm10"/>
</dbReference>
<dbReference type="RefSeq" id="XP_018982453.1">
    <property type="nucleotide sequence ID" value="XM_019132058.1"/>
</dbReference>
<evidence type="ECO:0000256" key="5">
    <source>
        <dbReference type="ARBA" id="ARBA00022771"/>
    </source>
</evidence>
<dbReference type="GeneID" id="30149911"/>
<dbReference type="PANTHER" id="PTHR13454">
    <property type="entry name" value="PROTEIN MCM10 HOMOLOG"/>
    <property type="match status" value="1"/>
</dbReference>
<keyword evidence="6" id="KW-0862">Zinc</keyword>
<reference evidence="12" key="1">
    <citation type="submission" date="2016-05" db="EMBL/GenBank/DDBJ databases">
        <title>Comparative genomics of biotechnologically important yeasts.</title>
        <authorList>
            <consortium name="DOE Joint Genome Institute"/>
            <person name="Riley R."/>
            <person name="Haridas S."/>
            <person name="Wolfe K.H."/>
            <person name="Lopes M.R."/>
            <person name="Hittinger C.T."/>
            <person name="Goker M."/>
            <person name="Salamov A."/>
            <person name="Wisecaver J."/>
            <person name="Long T.M."/>
            <person name="Aerts A.L."/>
            <person name="Barry K."/>
            <person name="Choi C."/>
            <person name="Clum A."/>
            <person name="Coughlan A.Y."/>
            <person name="Deshpande S."/>
            <person name="Douglass A.P."/>
            <person name="Hanson S.J."/>
            <person name="Klenk H.-P."/>
            <person name="Labutti K."/>
            <person name="Lapidus A."/>
            <person name="Lindquist E."/>
            <person name="Lipzen A."/>
            <person name="Meier-Kolthoff J.P."/>
            <person name="Ohm R.A."/>
            <person name="Otillar R.P."/>
            <person name="Pangilinan J."/>
            <person name="Peng Y."/>
            <person name="Rokas A."/>
            <person name="Rosa C.A."/>
            <person name="Scheuner C."/>
            <person name="Sibirny A.A."/>
            <person name="Slot J.C."/>
            <person name="Stielow J.B."/>
            <person name="Sun H."/>
            <person name="Kurtzman C.P."/>
            <person name="Blackwell M."/>
            <person name="Grigoriev I.V."/>
            <person name="Jeffries T.W."/>
        </authorList>
    </citation>
    <scope>NUCLEOTIDE SEQUENCE [LARGE SCALE GENOMIC DNA]</scope>
    <source>
        <strain evidence="12">NRRL Y-12698</strain>
    </source>
</reference>
<dbReference type="PANTHER" id="PTHR13454:SF11">
    <property type="entry name" value="PROTEIN MCM10 HOMOLOG"/>
    <property type="match status" value="1"/>
</dbReference>